<sequence>MVSVKSVERAVNLLKLFSRQETWLGISLIAQKMDMSKSAAHQMATTLVKAGMLKKDPSTKKYCLGLKLFEFAMIQPDIVDIHQKAAGPARYLSRKTAMTSHLALWDGHDVELVHSSSFPQARPVVFGLLGPKLPAHASALGKAILSSLNPEDLAAFLEQAELTQNTPKTITDLEGLKNELTRVRQRGYALENEELVTGGMGLAAPFFKQNGEVCGAVSLFSIPERLKDPAKVDGLSRQVMETASEISSLYGCAPERMNLADRS</sequence>
<reference evidence="6 7" key="1">
    <citation type="submission" date="2013-11" db="EMBL/GenBank/DDBJ databases">
        <title>Metagenomic analysis of a methanogenic consortium involved in long chain n-alkane degradation.</title>
        <authorList>
            <person name="Davidova I.A."/>
            <person name="Callaghan A.V."/>
            <person name="Wawrik B."/>
            <person name="Pruitt S."/>
            <person name="Marks C."/>
            <person name="Duncan K.E."/>
            <person name="Suflita J.M."/>
        </authorList>
    </citation>
    <scope>NUCLEOTIDE SEQUENCE [LARGE SCALE GENOMIC DNA]</scope>
    <source>
        <strain evidence="6 7">SPR</strain>
    </source>
</reference>
<keyword evidence="1" id="KW-0805">Transcription regulation</keyword>
<dbReference type="EMBL" id="AZAC01000002">
    <property type="protein sequence ID" value="KIX15678.1"/>
    <property type="molecule type" value="Genomic_DNA"/>
</dbReference>
<dbReference type="Pfam" id="PF09339">
    <property type="entry name" value="HTH_IclR"/>
    <property type="match status" value="1"/>
</dbReference>
<dbReference type="InterPro" id="IPR014757">
    <property type="entry name" value="Tscrpt_reg_IclR_C"/>
</dbReference>
<dbReference type="GO" id="GO:0045892">
    <property type="term" value="P:negative regulation of DNA-templated transcription"/>
    <property type="evidence" value="ECO:0007669"/>
    <property type="project" value="TreeGrafter"/>
</dbReference>
<dbReference type="PANTHER" id="PTHR30136">
    <property type="entry name" value="HELIX-TURN-HELIX TRANSCRIPTIONAL REGULATOR, ICLR FAMILY"/>
    <property type="match status" value="1"/>
</dbReference>
<name>A0A0D2HZH9_9BACT</name>
<dbReference type="SUPFAM" id="SSF46785">
    <property type="entry name" value="Winged helix' DNA-binding domain"/>
    <property type="match status" value="1"/>
</dbReference>
<dbReference type="PROSITE" id="PS51077">
    <property type="entry name" value="HTH_ICLR"/>
    <property type="match status" value="1"/>
</dbReference>
<dbReference type="Pfam" id="PF01614">
    <property type="entry name" value="IclR_C"/>
    <property type="match status" value="1"/>
</dbReference>
<dbReference type="AlphaFoldDB" id="A0A0D2HZH9"/>
<dbReference type="InParanoid" id="A0A0D2HZH9"/>
<proteinExistence type="predicted"/>
<dbReference type="PROSITE" id="PS51078">
    <property type="entry name" value="ICLR_ED"/>
    <property type="match status" value="1"/>
</dbReference>
<evidence type="ECO:0000256" key="3">
    <source>
        <dbReference type="ARBA" id="ARBA00023163"/>
    </source>
</evidence>
<organism evidence="6 7">
    <name type="scientific">Dethiosulfatarculus sandiegensis</name>
    <dbReference type="NCBI Taxonomy" id="1429043"/>
    <lineage>
        <taxon>Bacteria</taxon>
        <taxon>Pseudomonadati</taxon>
        <taxon>Thermodesulfobacteriota</taxon>
        <taxon>Desulfarculia</taxon>
        <taxon>Desulfarculales</taxon>
        <taxon>Desulfarculaceae</taxon>
        <taxon>Dethiosulfatarculus</taxon>
    </lineage>
</organism>
<dbReference type="InterPro" id="IPR036390">
    <property type="entry name" value="WH_DNA-bd_sf"/>
</dbReference>
<dbReference type="InterPro" id="IPR050707">
    <property type="entry name" value="HTH_MetabolicPath_Reg"/>
</dbReference>
<dbReference type="GO" id="GO:0003700">
    <property type="term" value="F:DNA-binding transcription factor activity"/>
    <property type="evidence" value="ECO:0007669"/>
    <property type="project" value="TreeGrafter"/>
</dbReference>
<comment type="caution">
    <text evidence="6">The sequence shown here is derived from an EMBL/GenBank/DDBJ whole genome shotgun (WGS) entry which is preliminary data.</text>
</comment>
<evidence type="ECO:0000259" key="4">
    <source>
        <dbReference type="PROSITE" id="PS51077"/>
    </source>
</evidence>
<feature type="domain" description="HTH iclR-type" evidence="4">
    <location>
        <begin position="4"/>
        <end position="66"/>
    </location>
</feature>
<keyword evidence="2" id="KW-0238">DNA-binding</keyword>
<evidence type="ECO:0000313" key="6">
    <source>
        <dbReference type="EMBL" id="KIX15678.1"/>
    </source>
</evidence>
<dbReference type="Proteomes" id="UP000032233">
    <property type="component" value="Unassembled WGS sequence"/>
</dbReference>
<protein>
    <recommendedName>
        <fullName evidence="8">IclR family transcriptional regulator</fullName>
    </recommendedName>
</protein>
<dbReference type="Gene3D" id="1.10.10.10">
    <property type="entry name" value="Winged helix-like DNA-binding domain superfamily/Winged helix DNA-binding domain"/>
    <property type="match status" value="1"/>
</dbReference>
<dbReference type="InterPro" id="IPR005471">
    <property type="entry name" value="Tscrpt_reg_IclR_N"/>
</dbReference>
<dbReference type="STRING" id="1429043.X474_02110"/>
<accession>A0A0D2HZH9</accession>
<keyword evidence="7" id="KW-1185">Reference proteome</keyword>
<dbReference type="Gene3D" id="3.30.450.40">
    <property type="match status" value="1"/>
</dbReference>
<dbReference type="GO" id="GO:0003677">
    <property type="term" value="F:DNA binding"/>
    <property type="evidence" value="ECO:0007669"/>
    <property type="project" value="UniProtKB-KW"/>
</dbReference>
<dbReference type="InterPro" id="IPR029016">
    <property type="entry name" value="GAF-like_dom_sf"/>
</dbReference>
<dbReference type="InterPro" id="IPR036388">
    <property type="entry name" value="WH-like_DNA-bd_sf"/>
</dbReference>
<dbReference type="SMART" id="SM00346">
    <property type="entry name" value="HTH_ICLR"/>
    <property type="match status" value="1"/>
</dbReference>
<keyword evidence="3" id="KW-0804">Transcription</keyword>
<dbReference type="PANTHER" id="PTHR30136:SF35">
    <property type="entry name" value="HTH-TYPE TRANSCRIPTIONAL REGULATOR RV1719"/>
    <property type="match status" value="1"/>
</dbReference>
<evidence type="ECO:0000256" key="1">
    <source>
        <dbReference type="ARBA" id="ARBA00023015"/>
    </source>
</evidence>
<evidence type="ECO:0000313" key="7">
    <source>
        <dbReference type="Proteomes" id="UP000032233"/>
    </source>
</evidence>
<dbReference type="SUPFAM" id="SSF55781">
    <property type="entry name" value="GAF domain-like"/>
    <property type="match status" value="1"/>
</dbReference>
<evidence type="ECO:0000259" key="5">
    <source>
        <dbReference type="PROSITE" id="PS51078"/>
    </source>
</evidence>
<feature type="domain" description="IclR-ED" evidence="5">
    <location>
        <begin position="67"/>
        <end position="252"/>
    </location>
</feature>
<evidence type="ECO:0000256" key="2">
    <source>
        <dbReference type="ARBA" id="ARBA00023125"/>
    </source>
</evidence>
<evidence type="ECO:0008006" key="8">
    <source>
        <dbReference type="Google" id="ProtNLM"/>
    </source>
</evidence>
<gene>
    <name evidence="6" type="ORF">X474_02110</name>
</gene>